<accession>A0A3M7RAE5</accession>
<evidence type="ECO:0000313" key="2">
    <source>
        <dbReference type="Proteomes" id="UP000276133"/>
    </source>
</evidence>
<sequence>MFLRGKISMETVYCSLFDFFHHKNLWFVFKNKKSPLPSSSYDLFVVNFASGYLCNRSVLTANEAISKGNFLFGRK</sequence>
<gene>
    <name evidence="1" type="ORF">BpHYR1_021251</name>
</gene>
<keyword evidence="2" id="KW-1185">Reference proteome</keyword>
<dbReference type="AlphaFoldDB" id="A0A3M7RAE5"/>
<name>A0A3M7RAE5_BRAPC</name>
<comment type="caution">
    <text evidence="1">The sequence shown here is derived from an EMBL/GenBank/DDBJ whole genome shotgun (WGS) entry which is preliminary data.</text>
</comment>
<evidence type="ECO:0000313" key="1">
    <source>
        <dbReference type="EMBL" id="RNA20572.1"/>
    </source>
</evidence>
<protein>
    <submittedName>
        <fullName evidence="1">Uncharacterized protein</fullName>
    </submittedName>
</protein>
<dbReference type="Proteomes" id="UP000276133">
    <property type="component" value="Unassembled WGS sequence"/>
</dbReference>
<proteinExistence type="predicted"/>
<organism evidence="1 2">
    <name type="scientific">Brachionus plicatilis</name>
    <name type="common">Marine rotifer</name>
    <name type="synonym">Brachionus muelleri</name>
    <dbReference type="NCBI Taxonomy" id="10195"/>
    <lineage>
        <taxon>Eukaryota</taxon>
        <taxon>Metazoa</taxon>
        <taxon>Spiralia</taxon>
        <taxon>Gnathifera</taxon>
        <taxon>Rotifera</taxon>
        <taxon>Eurotatoria</taxon>
        <taxon>Monogononta</taxon>
        <taxon>Pseudotrocha</taxon>
        <taxon>Ploima</taxon>
        <taxon>Brachionidae</taxon>
        <taxon>Brachionus</taxon>
    </lineage>
</organism>
<reference evidence="1 2" key="1">
    <citation type="journal article" date="2018" name="Sci. Rep.">
        <title>Genomic signatures of local adaptation to the degree of environmental predictability in rotifers.</title>
        <authorList>
            <person name="Franch-Gras L."/>
            <person name="Hahn C."/>
            <person name="Garcia-Roger E.M."/>
            <person name="Carmona M.J."/>
            <person name="Serra M."/>
            <person name="Gomez A."/>
        </authorList>
    </citation>
    <scope>NUCLEOTIDE SEQUENCE [LARGE SCALE GENOMIC DNA]</scope>
    <source>
        <strain evidence="1">HYR1</strain>
    </source>
</reference>
<dbReference type="EMBL" id="REGN01003817">
    <property type="protein sequence ID" value="RNA20572.1"/>
    <property type="molecule type" value="Genomic_DNA"/>
</dbReference>